<dbReference type="Pfam" id="PF13673">
    <property type="entry name" value="Acetyltransf_10"/>
    <property type="match status" value="1"/>
</dbReference>
<dbReference type="RefSeq" id="WP_006739423.1">
    <property type="nucleotide sequence ID" value="NZ_AEUZ02000001.1"/>
</dbReference>
<evidence type="ECO:0000313" key="2">
    <source>
        <dbReference type="EMBL" id="EHJ56676.1"/>
    </source>
</evidence>
<organism evidence="2 3">
    <name type="scientific">Streptococcus urinalis 2285-97</name>
    <dbReference type="NCBI Taxonomy" id="764291"/>
    <lineage>
        <taxon>Bacteria</taxon>
        <taxon>Bacillati</taxon>
        <taxon>Bacillota</taxon>
        <taxon>Bacilli</taxon>
        <taxon>Lactobacillales</taxon>
        <taxon>Streptococcaceae</taxon>
        <taxon>Streptococcus</taxon>
    </lineage>
</organism>
<dbReference type="SUPFAM" id="SSF55729">
    <property type="entry name" value="Acyl-CoA N-acyltransferases (Nat)"/>
    <property type="match status" value="1"/>
</dbReference>
<dbReference type="PROSITE" id="PS51186">
    <property type="entry name" value="GNAT"/>
    <property type="match status" value="1"/>
</dbReference>
<comment type="caution">
    <text evidence="2">The sequence shown here is derived from an EMBL/GenBank/DDBJ whole genome shotgun (WGS) entry which is preliminary data.</text>
</comment>
<sequence length="146" mass="17417">MWFAKEFDELAPREIFQIFKNRVDIFVVEQECPYTEIDYEDLNAIHLFKMENNTLYAYCRIIETQNEIKIGRVLVPKEYREHGLAKELLKRALACCNKQFPDQTVYIQAQEYLQSFYQTFGFKAISDIYLEDNIPHLDMIINKGKT</sequence>
<protein>
    <submittedName>
        <fullName evidence="2">Acetyltransferase, GNAT family</fullName>
    </submittedName>
</protein>
<dbReference type="STRING" id="764291.STRUR_0777"/>
<proteinExistence type="predicted"/>
<dbReference type="GO" id="GO:0016747">
    <property type="term" value="F:acyltransferase activity, transferring groups other than amino-acyl groups"/>
    <property type="evidence" value="ECO:0007669"/>
    <property type="project" value="InterPro"/>
</dbReference>
<keyword evidence="3" id="KW-1185">Reference proteome</keyword>
<name>G5KE63_9STRE</name>
<dbReference type="EMBL" id="AEUZ02000001">
    <property type="protein sequence ID" value="EHJ56676.1"/>
    <property type="molecule type" value="Genomic_DNA"/>
</dbReference>
<evidence type="ECO:0000259" key="1">
    <source>
        <dbReference type="PROSITE" id="PS51186"/>
    </source>
</evidence>
<dbReference type="InterPro" id="IPR000182">
    <property type="entry name" value="GNAT_dom"/>
</dbReference>
<dbReference type="InterPro" id="IPR016181">
    <property type="entry name" value="Acyl_CoA_acyltransferase"/>
</dbReference>
<gene>
    <name evidence="2" type="ORF">STRUR_0777</name>
</gene>
<dbReference type="AlphaFoldDB" id="G5KE63"/>
<accession>G5KE63</accession>
<feature type="domain" description="N-acetyltransferase" evidence="1">
    <location>
        <begin position="5"/>
        <end position="144"/>
    </location>
</feature>
<reference evidence="2 3" key="1">
    <citation type="journal article" date="2014" name="Int. J. Syst. Evol. Microbiol.">
        <title>Phylogenomics and the dynamic genome evolution of the genus Streptococcus.</title>
        <authorList>
            <consortium name="The Broad Institute Genome Sequencing Platform"/>
            <person name="Richards V.P."/>
            <person name="Palmer S.R."/>
            <person name="Pavinski Bitar P.D."/>
            <person name="Qin X."/>
            <person name="Weinstock G.M."/>
            <person name="Highlander S.K."/>
            <person name="Town C.D."/>
            <person name="Burne R.A."/>
            <person name="Stanhope M.J."/>
        </authorList>
    </citation>
    <scope>NUCLEOTIDE SEQUENCE [LARGE SCALE GENOMIC DNA]</scope>
    <source>
        <strain evidence="2 3">2285-97</strain>
    </source>
</reference>
<dbReference type="eggNOG" id="COG2153">
    <property type="taxonomic scope" value="Bacteria"/>
</dbReference>
<evidence type="ECO:0000313" key="3">
    <source>
        <dbReference type="Proteomes" id="UP000005388"/>
    </source>
</evidence>
<dbReference type="Gene3D" id="3.40.630.30">
    <property type="match status" value="1"/>
</dbReference>
<dbReference type="Proteomes" id="UP000005388">
    <property type="component" value="Unassembled WGS sequence"/>
</dbReference>